<proteinExistence type="predicted"/>
<keyword evidence="2" id="KW-1185">Reference proteome</keyword>
<comment type="caution">
    <text evidence="1">The sequence shown here is derived from an EMBL/GenBank/DDBJ whole genome shotgun (WGS) entry which is preliminary data.</text>
</comment>
<gene>
    <name evidence="1" type="ORF">KUCAC02_005194</name>
</gene>
<evidence type="ECO:0000313" key="1">
    <source>
        <dbReference type="EMBL" id="KAI4815027.1"/>
    </source>
</evidence>
<reference evidence="1" key="1">
    <citation type="submission" date="2022-05" db="EMBL/GenBank/DDBJ databases">
        <title>Chromosome-level genome of Chaenocephalus aceratus.</title>
        <authorList>
            <person name="Park H."/>
        </authorList>
    </citation>
    <scope>NUCLEOTIDE SEQUENCE</scope>
    <source>
        <strain evidence="1">KU_202001</strain>
    </source>
</reference>
<organism evidence="1 2">
    <name type="scientific">Chaenocephalus aceratus</name>
    <name type="common">Blackfin icefish</name>
    <name type="synonym">Chaenichthys aceratus</name>
    <dbReference type="NCBI Taxonomy" id="36190"/>
    <lineage>
        <taxon>Eukaryota</taxon>
        <taxon>Metazoa</taxon>
        <taxon>Chordata</taxon>
        <taxon>Craniata</taxon>
        <taxon>Vertebrata</taxon>
        <taxon>Euteleostomi</taxon>
        <taxon>Actinopterygii</taxon>
        <taxon>Neopterygii</taxon>
        <taxon>Teleostei</taxon>
        <taxon>Neoteleostei</taxon>
        <taxon>Acanthomorphata</taxon>
        <taxon>Eupercaria</taxon>
        <taxon>Perciformes</taxon>
        <taxon>Notothenioidei</taxon>
        <taxon>Channichthyidae</taxon>
        <taxon>Chaenocephalus</taxon>
    </lineage>
</organism>
<protein>
    <submittedName>
        <fullName evidence="1">Uncharacterized protein</fullName>
    </submittedName>
</protein>
<dbReference type="Proteomes" id="UP001057452">
    <property type="component" value="Chromosome 13"/>
</dbReference>
<accession>A0ACB9WP93</accession>
<dbReference type="EMBL" id="CM043797">
    <property type="protein sequence ID" value="KAI4815027.1"/>
    <property type="molecule type" value="Genomic_DNA"/>
</dbReference>
<evidence type="ECO:0000313" key="2">
    <source>
        <dbReference type="Proteomes" id="UP001057452"/>
    </source>
</evidence>
<sequence length="214" mass="23933">MPNPLLLCQDEEEAAVGCTSMEVKRPTGGDEDTRLHPDSVLSCRVTAVWRKWMKRKYNSKNSKEPMNQALRGWWRRLAPRHLLQAGRPRLETADLHMCRSAAPSVQPRFTCSCSVHRDRCSLDDGELMSSHKRRVLGRLFLEASPIPVDPGQSLSEGGEHRAGDRASSPGSWNVFGALRRHTAPELRFQLGEESDSDLEELLDEDGEDGGADTD</sequence>
<name>A0ACB9WP93_CHAAC</name>